<feature type="region of interest" description="Disordered" evidence="1">
    <location>
        <begin position="88"/>
        <end position="111"/>
    </location>
</feature>
<proteinExistence type="predicted"/>
<sequence>MEANDSDEYDVDLVAAAITATPSSPPKPSASTPQAHRLLHPTAISFAPSEMLAPQVTSRPQQRPVFRMHSIADRDWRRIQTMTNKIRQKKLSQRAAGLPPEAEPNLVRAWP</sequence>
<evidence type="ECO:0000313" key="4">
    <source>
        <dbReference type="WBParaSite" id="SSLN_0002022101-mRNA-1"/>
    </source>
</evidence>
<gene>
    <name evidence="2" type="ORF">SSLN_LOCUS19491</name>
</gene>
<dbReference type="Proteomes" id="UP000275846">
    <property type="component" value="Unassembled WGS sequence"/>
</dbReference>
<name>A0A183TSP3_SCHSO</name>
<reference evidence="4" key="1">
    <citation type="submission" date="2016-06" db="UniProtKB">
        <authorList>
            <consortium name="WormBaseParasite"/>
        </authorList>
    </citation>
    <scope>IDENTIFICATION</scope>
</reference>
<organism evidence="4">
    <name type="scientific">Schistocephalus solidus</name>
    <name type="common">Tapeworm</name>
    <dbReference type="NCBI Taxonomy" id="70667"/>
    <lineage>
        <taxon>Eukaryota</taxon>
        <taxon>Metazoa</taxon>
        <taxon>Spiralia</taxon>
        <taxon>Lophotrochozoa</taxon>
        <taxon>Platyhelminthes</taxon>
        <taxon>Cestoda</taxon>
        <taxon>Eucestoda</taxon>
        <taxon>Diphyllobothriidea</taxon>
        <taxon>Diphyllobothriidae</taxon>
        <taxon>Schistocephalus</taxon>
    </lineage>
</organism>
<evidence type="ECO:0000256" key="1">
    <source>
        <dbReference type="SAM" id="MobiDB-lite"/>
    </source>
</evidence>
<accession>A0A183TSP3</accession>
<evidence type="ECO:0000313" key="3">
    <source>
        <dbReference type="Proteomes" id="UP000275846"/>
    </source>
</evidence>
<protein>
    <submittedName>
        <fullName evidence="2 4">Uncharacterized protein</fullName>
    </submittedName>
</protein>
<dbReference type="WBParaSite" id="SSLN_0002022101-mRNA-1">
    <property type="protein sequence ID" value="SSLN_0002022101-mRNA-1"/>
    <property type="gene ID" value="SSLN_0002022101"/>
</dbReference>
<keyword evidence="3" id="KW-1185">Reference proteome</keyword>
<evidence type="ECO:0000313" key="2">
    <source>
        <dbReference type="EMBL" id="VDM05877.1"/>
    </source>
</evidence>
<reference evidence="2 3" key="2">
    <citation type="submission" date="2018-11" db="EMBL/GenBank/DDBJ databases">
        <authorList>
            <consortium name="Pathogen Informatics"/>
        </authorList>
    </citation>
    <scope>NUCLEOTIDE SEQUENCE [LARGE SCALE GENOMIC DNA]</scope>
    <source>
        <strain evidence="2 3">NST_G2</strain>
    </source>
</reference>
<dbReference type="EMBL" id="UYSU01047717">
    <property type="protein sequence ID" value="VDM05877.1"/>
    <property type="molecule type" value="Genomic_DNA"/>
</dbReference>
<dbReference type="AlphaFoldDB" id="A0A183TSP3"/>